<name>A0AC55CUR8_ECHTE</name>
<organism evidence="1 2">
    <name type="scientific">Echinops telfairi</name>
    <name type="common">Lesser hedgehog tenrec</name>
    <dbReference type="NCBI Taxonomy" id="9371"/>
    <lineage>
        <taxon>Eukaryota</taxon>
        <taxon>Metazoa</taxon>
        <taxon>Chordata</taxon>
        <taxon>Craniata</taxon>
        <taxon>Vertebrata</taxon>
        <taxon>Euteleostomi</taxon>
        <taxon>Mammalia</taxon>
        <taxon>Eutheria</taxon>
        <taxon>Afrotheria</taxon>
        <taxon>Tenrecidae</taxon>
        <taxon>Tenrecinae</taxon>
        <taxon>Echinops</taxon>
    </lineage>
</organism>
<dbReference type="Proteomes" id="UP000694863">
    <property type="component" value="Unplaced"/>
</dbReference>
<proteinExistence type="predicted"/>
<gene>
    <name evidence="2" type="primary">LOC115868311</name>
</gene>
<keyword evidence="1" id="KW-1185">Reference proteome</keyword>
<protein>
    <submittedName>
        <fullName evidence="2">Small nuclear ribonucleoprotein G-like</fullName>
    </submittedName>
</protein>
<dbReference type="RefSeq" id="XP_045143242.1">
    <property type="nucleotide sequence ID" value="XM_045287307.1"/>
</dbReference>
<accession>A0AC55CUR8</accession>
<evidence type="ECO:0000313" key="1">
    <source>
        <dbReference type="Proteomes" id="UP000694863"/>
    </source>
</evidence>
<evidence type="ECO:0000313" key="2">
    <source>
        <dbReference type="RefSeq" id="XP_045143242.1"/>
    </source>
</evidence>
<sequence>MSKAHPPGLKNYMRKKLSLKFNGDRHVQGIVQGRDPFMNLVVDECVETATGGQQNNTGMVLTRGNSIVLEALA</sequence>
<reference evidence="2" key="1">
    <citation type="submission" date="2025-08" db="UniProtKB">
        <authorList>
            <consortium name="RefSeq"/>
        </authorList>
    </citation>
    <scope>IDENTIFICATION</scope>
</reference>